<evidence type="ECO:0000313" key="2">
    <source>
        <dbReference type="EMBL" id="OQV22817.1"/>
    </source>
</evidence>
<dbReference type="Proteomes" id="UP000192578">
    <property type="component" value="Unassembled WGS sequence"/>
</dbReference>
<keyword evidence="3" id="KW-1185">Reference proteome</keyword>
<dbReference type="OrthoDB" id="10605557at2759"/>
<reference evidence="3" key="1">
    <citation type="submission" date="2017-01" db="EMBL/GenBank/DDBJ databases">
        <title>Comparative genomics of anhydrobiosis in the tardigrade Hypsibius dujardini.</title>
        <authorList>
            <person name="Yoshida Y."/>
            <person name="Koutsovoulos G."/>
            <person name="Laetsch D."/>
            <person name="Stevens L."/>
            <person name="Kumar S."/>
            <person name="Horikawa D."/>
            <person name="Ishino K."/>
            <person name="Komine S."/>
            <person name="Tomita M."/>
            <person name="Blaxter M."/>
            <person name="Arakawa K."/>
        </authorList>
    </citation>
    <scope>NUCLEOTIDE SEQUENCE [LARGE SCALE GENOMIC DNA]</scope>
    <source>
        <strain evidence="3">Z151</strain>
    </source>
</reference>
<dbReference type="CDD" id="cd22823">
    <property type="entry name" value="Gal_Rha_Lectin"/>
    <property type="match status" value="1"/>
</dbReference>
<sequence>MDKTMLLQLICFFLGTMGFIFKQTTAQEMNSAEESIESAVQFVAIPDNFNGLLSCPSQPWSTDVCMMQIYEATYRELCDSRFEFCHNTCKDSINVTEDVRGQCANLIQNQCLVMGGSSSDRSVCPGKLRHVLVTFSCGCVRRSPVVAPMAFGGSSEGLGFAVSSFAGGVGTSLSLCQYKLFKSP</sequence>
<accession>A0A1W0X5F6</accession>
<evidence type="ECO:0000313" key="3">
    <source>
        <dbReference type="Proteomes" id="UP000192578"/>
    </source>
</evidence>
<evidence type="ECO:0000256" key="1">
    <source>
        <dbReference type="SAM" id="SignalP"/>
    </source>
</evidence>
<comment type="caution">
    <text evidence="2">The sequence shown here is derived from an EMBL/GenBank/DDBJ whole genome shotgun (WGS) entry which is preliminary data.</text>
</comment>
<proteinExistence type="predicted"/>
<organism evidence="2 3">
    <name type="scientific">Hypsibius exemplaris</name>
    <name type="common">Freshwater tardigrade</name>
    <dbReference type="NCBI Taxonomy" id="2072580"/>
    <lineage>
        <taxon>Eukaryota</taxon>
        <taxon>Metazoa</taxon>
        <taxon>Ecdysozoa</taxon>
        <taxon>Tardigrada</taxon>
        <taxon>Eutardigrada</taxon>
        <taxon>Parachela</taxon>
        <taxon>Hypsibioidea</taxon>
        <taxon>Hypsibiidae</taxon>
        <taxon>Hypsibius</taxon>
    </lineage>
</organism>
<keyword evidence="1" id="KW-0732">Signal</keyword>
<feature type="chain" id="PRO_5012325517" description="SUEL-type lectin domain-containing protein" evidence="1">
    <location>
        <begin position="27"/>
        <end position="184"/>
    </location>
</feature>
<feature type="signal peptide" evidence="1">
    <location>
        <begin position="1"/>
        <end position="26"/>
    </location>
</feature>
<dbReference type="AlphaFoldDB" id="A0A1W0X5F6"/>
<protein>
    <recommendedName>
        <fullName evidence="4">SUEL-type lectin domain-containing protein</fullName>
    </recommendedName>
</protein>
<name>A0A1W0X5F6_HYPEX</name>
<gene>
    <name evidence="2" type="ORF">BV898_03251</name>
</gene>
<dbReference type="EMBL" id="MTYJ01000015">
    <property type="protein sequence ID" value="OQV22817.1"/>
    <property type="molecule type" value="Genomic_DNA"/>
</dbReference>
<evidence type="ECO:0008006" key="4">
    <source>
        <dbReference type="Google" id="ProtNLM"/>
    </source>
</evidence>